<proteinExistence type="predicted"/>
<organism evidence="2 3">
    <name type="scientific">Mycena albidolilacea</name>
    <dbReference type="NCBI Taxonomy" id="1033008"/>
    <lineage>
        <taxon>Eukaryota</taxon>
        <taxon>Fungi</taxon>
        <taxon>Dikarya</taxon>
        <taxon>Basidiomycota</taxon>
        <taxon>Agaricomycotina</taxon>
        <taxon>Agaricomycetes</taxon>
        <taxon>Agaricomycetidae</taxon>
        <taxon>Agaricales</taxon>
        <taxon>Marasmiineae</taxon>
        <taxon>Mycenaceae</taxon>
        <taxon>Mycena</taxon>
    </lineage>
</organism>
<feature type="transmembrane region" description="Helical" evidence="1">
    <location>
        <begin position="148"/>
        <end position="166"/>
    </location>
</feature>
<sequence>MSLTLGHRSSSPKTQIYARVNLGLIIPGVTLTTALLTLCGYATWNPVSRRYLDRHSTFRFCVAIDATHHPSLIYGITFTVYSLMASPGWRCDFISFVLNARPLAFSYFAPLTRQQLSLMFSAGMFSCMALNLPLVLAHDVNGQKMEKYYVLGTPLVSLICNIVPYASGKLGWDAHNGICLYRGTNPADTMRWLIGTQTFWIMLSAVGEVGAFLIILGHLVMYKLDTRRFHSDTQLKTTYLSEASHRAGSTILKFRNIILRIGLYPLVSCLLNISTSVINVYQMKYPESSEFSWRLNLTDLAIYAGRPLIYGLLAATDPSLIRALHALRHPKDESETQPHGPGWPTASACLSTVVDMPPSEVDCGETNRDETSTAPTLVAILEEGKEGYLDEGRDQGGITTQRASNDVVCHF</sequence>
<name>A0AAD6Z3P7_9AGAR</name>
<keyword evidence="1" id="KW-0812">Transmembrane</keyword>
<protein>
    <submittedName>
        <fullName evidence="2">Uncharacterized protein</fullName>
    </submittedName>
</protein>
<evidence type="ECO:0000313" key="2">
    <source>
        <dbReference type="EMBL" id="KAJ7305665.1"/>
    </source>
</evidence>
<feature type="transmembrane region" description="Helical" evidence="1">
    <location>
        <begin position="261"/>
        <end position="281"/>
    </location>
</feature>
<accession>A0AAD6Z3P7</accession>
<feature type="transmembrane region" description="Helical" evidence="1">
    <location>
        <begin position="116"/>
        <end position="136"/>
    </location>
</feature>
<feature type="transmembrane region" description="Helical" evidence="1">
    <location>
        <begin position="20"/>
        <end position="44"/>
    </location>
</feature>
<feature type="transmembrane region" description="Helical" evidence="1">
    <location>
        <begin position="199"/>
        <end position="221"/>
    </location>
</feature>
<dbReference type="AlphaFoldDB" id="A0AAD6Z3P7"/>
<keyword evidence="3" id="KW-1185">Reference proteome</keyword>
<comment type="caution">
    <text evidence="2">The sequence shown here is derived from an EMBL/GenBank/DDBJ whole genome shotgun (WGS) entry which is preliminary data.</text>
</comment>
<reference evidence="2" key="1">
    <citation type="submission" date="2023-03" db="EMBL/GenBank/DDBJ databases">
        <title>Massive genome expansion in bonnet fungi (Mycena s.s.) driven by repeated elements and novel gene families across ecological guilds.</title>
        <authorList>
            <consortium name="Lawrence Berkeley National Laboratory"/>
            <person name="Harder C.B."/>
            <person name="Miyauchi S."/>
            <person name="Viragh M."/>
            <person name="Kuo A."/>
            <person name="Thoen E."/>
            <person name="Andreopoulos B."/>
            <person name="Lu D."/>
            <person name="Skrede I."/>
            <person name="Drula E."/>
            <person name="Henrissat B."/>
            <person name="Morin E."/>
            <person name="Kohler A."/>
            <person name="Barry K."/>
            <person name="LaButti K."/>
            <person name="Morin E."/>
            <person name="Salamov A."/>
            <person name="Lipzen A."/>
            <person name="Mereny Z."/>
            <person name="Hegedus B."/>
            <person name="Baldrian P."/>
            <person name="Stursova M."/>
            <person name="Weitz H."/>
            <person name="Taylor A."/>
            <person name="Grigoriev I.V."/>
            <person name="Nagy L.G."/>
            <person name="Martin F."/>
            <person name="Kauserud H."/>
        </authorList>
    </citation>
    <scope>NUCLEOTIDE SEQUENCE</scope>
    <source>
        <strain evidence="2">CBHHK002</strain>
    </source>
</reference>
<keyword evidence="1" id="KW-0472">Membrane</keyword>
<dbReference type="Proteomes" id="UP001218218">
    <property type="component" value="Unassembled WGS sequence"/>
</dbReference>
<keyword evidence="1" id="KW-1133">Transmembrane helix</keyword>
<dbReference type="Gene3D" id="1.20.1070.10">
    <property type="entry name" value="Rhodopsin 7-helix transmembrane proteins"/>
    <property type="match status" value="1"/>
</dbReference>
<evidence type="ECO:0000313" key="3">
    <source>
        <dbReference type="Proteomes" id="UP001218218"/>
    </source>
</evidence>
<evidence type="ECO:0000256" key="1">
    <source>
        <dbReference type="SAM" id="Phobius"/>
    </source>
</evidence>
<dbReference type="EMBL" id="JARIHO010000095">
    <property type="protein sequence ID" value="KAJ7305665.1"/>
    <property type="molecule type" value="Genomic_DNA"/>
</dbReference>
<gene>
    <name evidence="2" type="ORF">DFH08DRAFT_1054931</name>
</gene>